<dbReference type="Gene3D" id="3.40.630.30">
    <property type="match status" value="1"/>
</dbReference>
<evidence type="ECO:0000313" key="3">
    <source>
        <dbReference type="Proteomes" id="UP001610990"/>
    </source>
</evidence>
<keyword evidence="2" id="KW-0808">Transferase</keyword>
<reference evidence="2 3" key="1">
    <citation type="submission" date="2024-10" db="EMBL/GenBank/DDBJ databases">
        <title>The Natural Products Discovery Center: Release of the First 8490 Sequenced Strains for Exploring Actinobacteria Biosynthetic Diversity.</title>
        <authorList>
            <person name="Kalkreuter E."/>
            <person name="Kautsar S.A."/>
            <person name="Yang D."/>
            <person name="Bader C.D."/>
            <person name="Teijaro C.N."/>
            <person name="Fluegel L."/>
            <person name="Davis C.M."/>
            <person name="Simpson J.R."/>
            <person name="Lauterbach L."/>
            <person name="Steele A.D."/>
            <person name="Gui C."/>
            <person name="Meng S."/>
            <person name="Li G."/>
            <person name="Viehrig K."/>
            <person name="Ye F."/>
            <person name="Su P."/>
            <person name="Kiefer A.F."/>
            <person name="Nichols A."/>
            <person name="Cepeda A.J."/>
            <person name="Yan W."/>
            <person name="Fan B."/>
            <person name="Jiang Y."/>
            <person name="Adhikari A."/>
            <person name="Zheng C.-J."/>
            <person name="Schuster L."/>
            <person name="Cowan T.M."/>
            <person name="Smanski M.J."/>
            <person name="Chevrette M.G."/>
            <person name="De Carvalho L.P.S."/>
            <person name="Shen B."/>
        </authorList>
    </citation>
    <scope>NUCLEOTIDE SEQUENCE [LARGE SCALE GENOMIC DNA]</scope>
    <source>
        <strain evidence="2 3">NPDC018013</strain>
    </source>
</reference>
<organism evidence="2 3">
    <name type="scientific">Streptomyces celluloflavus</name>
    <dbReference type="NCBI Taxonomy" id="58344"/>
    <lineage>
        <taxon>Bacteria</taxon>
        <taxon>Bacillati</taxon>
        <taxon>Actinomycetota</taxon>
        <taxon>Actinomycetes</taxon>
        <taxon>Kitasatosporales</taxon>
        <taxon>Streptomycetaceae</taxon>
        <taxon>Streptomyces</taxon>
    </lineage>
</organism>
<dbReference type="PANTHER" id="PTHR43441:SF11">
    <property type="entry name" value="RIBOSOMAL-PROTEIN-SERINE ACETYLTRANSFERASE"/>
    <property type="match status" value="1"/>
</dbReference>
<protein>
    <submittedName>
        <fullName evidence="2">GNAT family N-acetyltransferase</fullName>
        <ecNumber evidence="2">2.3.-.-</ecNumber>
    </submittedName>
</protein>
<keyword evidence="3" id="KW-1185">Reference proteome</keyword>
<evidence type="ECO:0000313" key="2">
    <source>
        <dbReference type="EMBL" id="MFH8586330.1"/>
    </source>
</evidence>
<dbReference type="InterPro" id="IPR051908">
    <property type="entry name" value="Ribosomal_N-acetyltransferase"/>
</dbReference>
<dbReference type="InterPro" id="IPR000182">
    <property type="entry name" value="GNAT_dom"/>
</dbReference>
<gene>
    <name evidence="2" type="ORF">ACH4GP_18295</name>
</gene>
<dbReference type="Proteomes" id="UP001610990">
    <property type="component" value="Unassembled WGS sequence"/>
</dbReference>
<comment type="caution">
    <text evidence="2">The sequence shown here is derived from an EMBL/GenBank/DDBJ whole genome shotgun (WGS) entry which is preliminary data.</text>
</comment>
<feature type="domain" description="N-acetyltransferase" evidence="1">
    <location>
        <begin position="18"/>
        <end position="189"/>
    </location>
</feature>
<proteinExistence type="predicted"/>
<dbReference type="EC" id="2.3.-.-" evidence="2"/>
<dbReference type="RefSeq" id="WP_397673372.1">
    <property type="nucleotide sequence ID" value="NZ_JBIRGH010000010.1"/>
</dbReference>
<dbReference type="SUPFAM" id="SSF55729">
    <property type="entry name" value="Acyl-CoA N-acyltransferases (Nat)"/>
    <property type="match status" value="1"/>
</dbReference>
<name>A0ABW7RJ16_9ACTN</name>
<dbReference type="PANTHER" id="PTHR43441">
    <property type="entry name" value="RIBOSOMAL-PROTEIN-SERINE ACETYLTRANSFERASE"/>
    <property type="match status" value="1"/>
</dbReference>
<accession>A0ABW7RJ16</accession>
<dbReference type="GO" id="GO:0016746">
    <property type="term" value="F:acyltransferase activity"/>
    <property type="evidence" value="ECO:0007669"/>
    <property type="project" value="UniProtKB-KW"/>
</dbReference>
<sequence length="219" mass="24487">MLIDHWPLLGLRVRTSRLELRLPAEDELAELADVAAQGVHEPGRRPFLTPWTDLPPAERARETLRRHWSRRGTWTPQDWTLDLAVFVDGRPVGVQEMEARNFGILREVGTASWLGLGHQGQGIGREMRSAVLHLAFAGLGAHEATTSSFTDNAAPLRVSDKLGYRPDGIARDVLHGSAVVSQRLRLTRDRWELTDRPEVTLSGLAPCLREFGLDQPEQV</sequence>
<dbReference type="InterPro" id="IPR016181">
    <property type="entry name" value="Acyl_CoA_acyltransferase"/>
</dbReference>
<dbReference type="EMBL" id="JBIRGH010000010">
    <property type="protein sequence ID" value="MFH8586330.1"/>
    <property type="molecule type" value="Genomic_DNA"/>
</dbReference>
<evidence type="ECO:0000259" key="1">
    <source>
        <dbReference type="PROSITE" id="PS51186"/>
    </source>
</evidence>
<dbReference type="Pfam" id="PF13302">
    <property type="entry name" value="Acetyltransf_3"/>
    <property type="match status" value="1"/>
</dbReference>
<dbReference type="PROSITE" id="PS51186">
    <property type="entry name" value="GNAT"/>
    <property type="match status" value="1"/>
</dbReference>
<keyword evidence="2" id="KW-0012">Acyltransferase</keyword>